<evidence type="ECO:0000256" key="1">
    <source>
        <dbReference type="ARBA" id="ARBA00023002"/>
    </source>
</evidence>
<keyword evidence="2" id="KW-0520">NAD</keyword>
<dbReference type="GO" id="GO:0016618">
    <property type="term" value="F:hydroxypyruvate reductase [NAD(P)H] activity"/>
    <property type="evidence" value="ECO:0007669"/>
    <property type="project" value="UniProtKB-EC"/>
</dbReference>
<dbReference type="CDD" id="cd05300">
    <property type="entry name" value="2-Hacid_dh_1"/>
    <property type="match status" value="1"/>
</dbReference>
<sequence length="331" mass="35005">MTRSPDTSILCSPAEAPSLRLALDRTPAAGRYALIHPVAGQPMTAETAFISRDVTGHSTKFEIQESTALYYEAMRHAPALRWVHVHSAGADREIYQALHARGVAVTTSQGASDLVVAQSAIAGLLALARSLPAMASDQRVHAWRPLLDARMPRDLAGQHAVIVGWGGIGQRIGALLGALGLDISVARHSGAPVPQARHTVDYGALASLLPAADWLVLACPLTPATRNLIDRDALAALPAHAMVVNVARGHVIDEPELIAALRAGRVGGAFLDVFQHEPLPPESPLWDLPNVIVTPHSAGFSDGNAARVRGLFVDNLNRWLAGAPLANRSLA</sequence>
<feature type="domain" description="D-isomer specific 2-hydroxyacid dehydrogenase NAD-binding" evidence="3">
    <location>
        <begin position="122"/>
        <end position="298"/>
    </location>
</feature>
<gene>
    <name evidence="4" type="primary">ghrB_2</name>
    <name evidence="4" type="ORF">LMG6000_03388</name>
</gene>
<keyword evidence="1 4" id="KW-0560">Oxidoreductase</keyword>
<reference evidence="4 5" key="1">
    <citation type="submission" date="2020-04" db="EMBL/GenBank/DDBJ databases">
        <authorList>
            <person name="De Canck E."/>
        </authorList>
    </citation>
    <scope>NUCLEOTIDE SEQUENCE [LARGE SCALE GENOMIC DNA]</scope>
    <source>
        <strain evidence="4 5">LMG 6000</strain>
    </source>
</reference>
<dbReference type="PANTHER" id="PTHR43333:SF1">
    <property type="entry name" value="D-ISOMER SPECIFIC 2-HYDROXYACID DEHYDROGENASE NAD-BINDING DOMAIN-CONTAINING PROTEIN"/>
    <property type="match status" value="1"/>
</dbReference>
<dbReference type="GO" id="GO:0051287">
    <property type="term" value="F:NAD binding"/>
    <property type="evidence" value="ECO:0007669"/>
    <property type="project" value="InterPro"/>
</dbReference>
<evidence type="ECO:0000256" key="2">
    <source>
        <dbReference type="ARBA" id="ARBA00023027"/>
    </source>
</evidence>
<dbReference type="Gene3D" id="3.40.50.720">
    <property type="entry name" value="NAD(P)-binding Rossmann-like Domain"/>
    <property type="match status" value="2"/>
</dbReference>
<dbReference type="Proteomes" id="UP000494183">
    <property type="component" value="Unassembled WGS sequence"/>
</dbReference>
<protein>
    <submittedName>
        <fullName evidence="4">Glyoxylate/hydroxypyruvate reductase B</fullName>
        <ecNumber evidence="4">1.1.1.81</ecNumber>
    </submittedName>
</protein>
<organism evidence="4 5">
    <name type="scientific">Achromobacter insolitus</name>
    <dbReference type="NCBI Taxonomy" id="217204"/>
    <lineage>
        <taxon>Bacteria</taxon>
        <taxon>Pseudomonadati</taxon>
        <taxon>Pseudomonadota</taxon>
        <taxon>Betaproteobacteria</taxon>
        <taxon>Burkholderiales</taxon>
        <taxon>Alcaligenaceae</taxon>
        <taxon>Achromobacter</taxon>
    </lineage>
</organism>
<name>A0A6S7F336_9BURK</name>
<evidence type="ECO:0000313" key="5">
    <source>
        <dbReference type="Proteomes" id="UP000494183"/>
    </source>
</evidence>
<dbReference type="Pfam" id="PF02826">
    <property type="entry name" value="2-Hacid_dh_C"/>
    <property type="match status" value="1"/>
</dbReference>
<evidence type="ECO:0000313" key="4">
    <source>
        <dbReference type="EMBL" id="CAB3933735.1"/>
    </source>
</evidence>
<dbReference type="PANTHER" id="PTHR43333">
    <property type="entry name" value="2-HACID_DH_C DOMAIN-CONTAINING PROTEIN"/>
    <property type="match status" value="1"/>
</dbReference>
<keyword evidence="4" id="KW-0670">Pyruvate</keyword>
<dbReference type="EMBL" id="CADILH010000005">
    <property type="protein sequence ID" value="CAB3933735.1"/>
    <property type="molecule type" value="Genomic_DNA"/>
</dbReference>
<proteinExistence type="predicted"/>
<dbReference type="InterPro" id="IPR036291">
    <property type="entry name" value="NAD(P)-bd_dom_sf"/>
</dbReference>
<keyword evidence="5" id="KW-1185">Reference proteome</keyword>
<dbReference type="RefSeq" id="WP_175201355.1">
    <property type="nucleotide sequence ID" value="NZ_CADILH010000005.1"/>
</dbReference>
<dbReference type="SUPFAM" id="SSF52283">
    <property type="entry name" value="Formate/glycerate dehydrogenase catalytic domain-like"/>
    <property type="match status" value="1"/>
</dbReference>
<dbReference type="AlphaFoldDB" id="A0A6S7F336"/>
<evidence type="ECO:0000259" key="3">
    <source>
        <dbReference type="Pfam" id="PF02826"/>
    </source>
</evidence>
<dbReference type="InterPro" id="IPR006140">
    <property type="entry name" value="D-isomer_DH_NAD-bd"/>
</dbReference>
<accession>A0A6S7F336</accession>
<dbReference type="SUPFAM" id="SSF51735">
    <property type="entry name" value="NAD(P)-binding Rossmann-fold domains"/>
    <property type="match status" value="1"/>
</dbReference>
<dbReference type="EC" id="1.1.1.81" evidence="4"/>